<protein>
    <submittedName>
        <fullName evidence="2">Uncharacterized protein</fullName>
    </submittedName>
</protein>
<proteinExistence type="predicted"/>
<sequence length="270" mass="29421">MSEPEEVKANNDAVTDNTTAEEPQQRFSPDEEKTLLDESNSLKSEANDLFGAGKYQDAITKYQEALQSCPNYLHFPRAVLQSNVSASHLKLEEWKEAIKAATASLDLLTKLQSETPLLANQPADQDASGVVELPDTADEEASLALLSQKADIQRIRTKALLRRARARSEAGGWQNLAGAEEDYKTLAQNPESLTPADRRTVQTQLRLLPPRSKAAQEKEVGEMWGKLKGLGDGILKPFGLSTDNFKMVKDEATGGYSVNFSQGGEGASGK</sequence>
<dbReference type="InterPro" id="IPR052769">
    <property type="entry name" value="TPR_domain_protein"/>
</dbReference>
<keyword evidence="3" id="KW-1185">Reference proteome</keyword>
<evidence type="ECO:0000256" key="1">
    <source>
        <dbReference type="SAM" id="MobiDB-lite"/>
    </source>
</evidence>
<feature type="compositionally biased region" description="Polar residues" evidence="1">
    <location>
        <begin position="12"/>
        <end position="27"/>
    </location>
</feature>
<dbReference type="STRING" id="1531966.A0A0A1STS0"/>
<dbReference type="HOGENOM" id="CLU_058463_1_0_1"/>
<dbReference type="PANTHER" id="PTHR46014">
    <property type="entry name" value="TETRATRICOPEPTIDE REPEAT PROTEIN 1"/>
    <property type="match status" value="1"/>
</dbReference>
<reference evidence="2 3" key="1">
    <citation type="journal article" date="2015" name="Genome Announc.">
        <title>Draft Genome Sequence and Gene Annotation of the Entomopathogenic Fungus Verticillium hemipterigenum.</title>
        <authorList>
            <person name="Horn F."/>
            <person name="Habel A."/>
            <person name="Scharf D.H."/>
            <person name="Dworschak J."/>
            <person name="Brakhage A.A."/>
            <person name="Guthke R."/>
            <person name="Hertweck C."/>
            <person name="Linde J."/>
        </authorList>
    </citation>
    <scope>NUCLEOTIDE SEQUENCE [LARGE SCALE GENOMIC DNA]</scope>
</reference>
<evidence type="ECO:0000313" key="2">
    <source>
        <dbReference type="EMBL" id="CEJ85722.1"/>
    </source>
</evidence>
<feature type="region of interest" description="Disordered" evidence="1">
    <location>
        <begin position="1"/>
        <end position="40"/>
    </location>
</feature>
<dbReference type="Gene3D" id="1.25.40.10">
    <property type="entry name" value="Tetratricopeptide repeat domain"/>
    <property type="match status" value="1"/>
</dbReference>
<dbReference type="SMART" id="SM00028">
    <property type="entry name" value="TPR"/>
    <property type="match status" value="2"/>
</dbReference>
<gene>
    <name evidence="2" type="ORF">VHEMI03872</name>
</gene>
<name>A0A0A1STS0_9HYPO</name>
<dbReference type="SUPFAM" id="SSF48452">
    <property type="entry name" value="TPR-like"/>
    <property type="match status" value="1"/>
</dbReference>
<dbReference type="InterPro" id="IPR011990">
    <property type="entry name" value="TPR-like_helical_dom_sf"/>
</dbReference>
<dbReference type="AlphaFoldDB" id="A0A0A1STS0"/>
<dbReference type="EMBL" id="CDHN01000002">
    <property type="protein sequence ID" value="CEJ85722.1"/>
    <property type="molecule type" value="Genomic_DNA"/>
</dbReference>
<dbReference type="PANTHER" id="PTHR46014:SF1">
    <property type="entry name" value="TETRATRICOPEPTIDE REPEAT PROTEIN 1"/>
    <property type="match status" value="1"/>
</dbReference>
<organism evidence="2 3">
    <name type="scientific">[Torrubiella] hemipterigena</name>
    <dbReference type="NCBI Taxonomy" id="1531966"/>
    <lineage>
        <taxon>Eukaryota</taxon>
        <taxon>Fungi</taxon>
        <taxon>Dikarya</taxon>
        <taxon>Ascomycota</taxon>
        <taxon>Pezizomycotina</taxon>
        <taxon>Sordariomycetes</taxon>
        <taxon>Hypocreomycetidae</taxon>
        <taxon>Hypocreales</taxon>
        <taxon>Clavicipitaceae</taxon>
        <taxon>Clavicipitaceae incertae sedis</taxon>
        <taxon>'Torrubiella' clade</taxon>
    </lineage>
</organism>
<dbReference type="Proteomes" id="UP000039046">
    <property type="component" value="Unassembled WGS sequence"/>
</dbReference>
<evidence type="ECO:0000313" key="3">
    <source>
        <dbReference type="Proteomes" id="UP000039046"/>
    </source>
</evidence>
<accession>A0A0A1STS0</accession>
<dbReference type="InterPro" id="IPR019734">
    <property type="entry name" value="TPR_rpt"/>
</dbReference>